<keyword evidence="1" id="KW-0812">Transmembrane</keyword>
<keyword evidence="1" id="KW-0472">Membrane</keyword>
<protein>
    <submittedName>
        <fullName evidence="2">Uncharacterized protein</fullName>
    </submittedName>
</protein>
<keyword evidence="1" id="KW-1133">Transmembrane helix</keyword>
<gene>
    <name evidence="2" type="ORF">NLI96_g9277</name>
</gene>
<reference evidence="2" key="1">
    <citation type="submission" date="2022-07" db="EMBL/GenBank/DDBJ databases">
        <title>Genome Sequence of Physisporinus lineatus.</title>
        <authorList>
            <person name="Buettner E."/>
        </authorList>
    </citation>
    <scope>NUCLEOTIDE SEQUENCE</scope>
    <source>
        <strain evidence="2">VT162</strain>
    </source>
</reference>
<name>A0AAD5UVX9_9APHY</name>
<evidence type="ECO:0000256" key="1">
    <source>
        <dbReference type="SAM" id="Phobius"/>
    </source>
</evidence>
<dbReference type="AlphaFoldDB" id="A0AAD5UVX9"/>
<proteinExistence type="predicted"/>
<evidence type="ECO:0000313" key="2">
    <source>
        <dbReference type="EMBL" id="KAJ3479132.1"/>
    </source>
</evidence>
<organism evidence="2 3">
    <name type="scientific">Meripilus lineatus</name>
    <dbReference type="NCBI Taxonomy" id="2056292"/>
    <lineage>
        <taxon>Eukaryota</taxon>
        <taxon>Fungi</taxon>
        <taxon>Dikarya</taxon>
        <taxon>Basidiomycota</taxon>
        <taxon>Agaricomycotina</taxon>
        <taxon>Agaricomycetes</taxon>
        <taxon>Polyporales</taxon>
        <taxon>Meripilaceae</taxon>
        <taxon>Meripilus</taxon>
    </lineage>
</organism>
<comment type="caution">
    <text evidence="2">The sequence shown here is derived from an EMBL/GenBank/DDBJ whole genome shotgun (WGS) entry which is preliminary data.</text>
</comment>
<dbReference type="Proteomes" id="UP001212997">
    <property type="component" value="Unassembled WGS sequence"/>
</dbReference>
<feature type="transmembrane region" description="Helical" evidence="1">
    <location>
        <begin position="116"/>
        <end position="139"/>
    </location>
</feature>
<accession>A0AAD5UVX9</accession>
<keyword evidence="3" id="KW-1185">Reference proteome</keyword>
<feature type="transmembrane region" description="Helical" evidence="1">
    <location>
        <begin position="9"/>
        <end position="30"/>
    </location>
</feature>
<sequence length="158" mass="17471">MAVPTEFKIAFIIILVLDAAVIGLSAYAGAPATQDRVYSDGTGPVYPIMLLIAKHREAYLVRILLNSLGILPYYCVAIGFLGSWIHWDIVFNTSYNKSWTISPEEDWRPIDRAETAALFLGGFAVITSIYEVVISIIQYRSVKARRSSKGSIPIKDSA</sequence>
<feature type="transmembrane region" description="Helical" evidence="1">
    <location>
        <begin position="65"/>
        <end position="87"/>
    </location>
</feature>
<evidence type="ECO:0000313" key="3">
    <source>
        <dbReference type="Proteomes" id="UP001212997"/>
    </source>
</evidence>
<dbReference type="EMBL" id="JANAWD010000460">
    <property type="protein sequence ID" value="KAJ3479132.1"/>
    <property type="molecule type" value="Genomic_DNA"/>
</dbReference>